<gene>
    <name evidence="1" type="ORF">I5M27_10000</name>
</gene>
<proteinExistence type="predicted"/>
<evidence type="ECO:0000313" key="2">
    <source>
        <dbReference type="Proteomes" id="UP000644147"/>
    </source>
</evidence>
<protein>
    <submittedName>
        <fullName evidence="1">Uncharacterized protein</fullName>
    </submittedName>
</protein>
<reference evidence="1 2" key="1">
    <citation type="submission" date="2020-12" db="EMBL/GenBank/DDBJ databases">
        <title>Bacterial novel species Adhaeribacter sp. BT258 isolated from soil.</title>
        <authorList>
            <person name="Jung H.-Y."/>
        </authorList>
    </citation>
    <scope>NUCLEOTIDE SEQUENCE [LARGE SCALE GENOMIC DNA]</scope>
    <source>
        <strain evidence="1 2">BT258</strain>
    </source>
</reference>
<comment type="caution">
    <text evidence="1">The sequence shown here is derived from an EMBL/GenBank/DDBJ whole genome shotgun (WGS) entry which is preliminary data.</text>
</comment>
<organism evidence="1 2">
    <name type="scientific">Adhaeribacter terrigena</name>
    <dbReference type="NCBI Taxonomy" id="2793070"/>
    <lineage>
        <taxon>Bacteria</taxon>
        <taxon>Pseudomonadati</taxon>
        <taxon>Bacteroidota</taxon>
        <taxon>Cytophagia</taxon>
        <taxon>Cytophagales</taxon>
        <taxon>Hymenobacteraceae</taxon>
        <taxon>Adhaeribacter</taxon>
    </lineage>
</organism>
<accession>A0ABS1C1X0</accession>
<dbReference type="EMBL" id="JAEHFX010000004">
    <property type="protein sequence ID" value="MBK0403319.1"/>
    <property type="molecule type" value="Genomic_DNA"/>
</dbReference>
<sequence length="165" mass="17983">MYIKTKTELLTDLVRLVRSDGKDGKTTAAEVRTLLINLIDVLFSRARTVNGNLPDANGNINLTAIPTEVQCQFVVNPNLDTTDVVYLESGPVTFRVSYDENKISAMNFRTRKKGETTWSVPVTLAGLNNFANSLSGITKFEVQVVPVFTAGAVAAGEDILGLLIY</sequence>
<name>A0ABS1C1X0_9BACT</name>
<keyword evidence="2" id="KW-1185">Reference proteome</keyword>
<dbReference type="RefSeq" id="WP_200506071.1">
    <property type="nucleotide sequence ID" value="NZ_JAEHFX010000004.1"/>
</dbReference>
<dbReference type="Proteomes" id="UP000644147">
    <property type="component" value="Unassembled WGS sequence"/>
</dbReference>
<evidence type="ECO:0000313" key="1">
    <source>
        <dbReference type="EMBL" id="MBK0403319.1"/>
    </source>
</evidence>